<dbReference type="InterPro" id="IPR015943">
    <property type="entry name" value="WD40/YVTN_repeat-like_dom_sf"/>
</dbReference>
<evidence type="ECO:0000256" key="4">
    <source>
        <dbReference type="SAM" id="MobiDB-lite"/>
    </source>
</evidence>
<name>A0ABX8GYH0_9BACT</name>
<gene>
    <name evidence="7" type="ORF">KM029_05795</name>
</gene>
<keyword evidence="2" id="KW-0677">Repeat</keyword>
<evidence type="ECO:0000256" key="5">
    <source>
        <dbReference type="SAM" id="Phobius"/>
    </source>
</evidence>
<feature type="domain" description="Novel STAND NTPase 1" evidence="6">
    <location>
        <begin position="14"/>
        <end position="416"/>
    </location>
</feature>
<dbReference type="SUPFAM" id="SSF50978">
    <property type="entry name" value="WD40 repeat-like"/>
    <property type="match status" value="1"/>
</dbReference>
<dbReference type="PROSITE" id="PS50294">
    <property type="entry name" value="WD_REPEATS_REGION"/>
    <property type="match status" value="1"/>
</dbReference>
<dbReference type="InterPro" id="IPR001680">
    <property type="entry name" value="WD40_rpt"/>
</dbReference>
<evidence type="ECO:0000259" key="6">
    <source>
        <dbReference type="Pfam" id="PF20703"/>
    </source>
</evidence>
<dbReference type="InterPro" id="IPR027417">
    <property type="entry name" value="P-loop_NTPase"/>
</dbReference>
<evidence type="ECO:0000313" key="7">
    <source>
        <dbReference type="EMBL" id="QWG08448.1"/>
    </source>
</evidence>
<reference evidence="7 8" key="1">
    <citation type="submission" date="2021-05" db="EMBL/GenBank/DDBJ databases">
        <title>Comparative genomic studies on the polysaccharide-degrading batcterial strains of the Flammeovirga genus.</title>
        <authorList>
            <person name="Zewei F."/>
            <person name="Zheng Z."/>
            <person name="Yu L."/>
            <person name="Ruyue G."/>
            <person name="Yanhong M."/>
            <person name="Yuanyuan C."/>
            <person name="Jingyan G."/>
            <person name="Wenjun H."/>
        </authorList>
    </citation>
    <scope>NUCLEOTIDE SEQUENCE [LARGE SCALE GENOMIC DNA]</scope>
    <source>
        <strain evidence="7 8">YS10</strain>
    </source>
</reference>
<feature type="repeat" description="WD" evidence="3">
    <location>
        <begin position="891"/>
        <end position="933"/>
    </location>
</feature>
<dbReference type="Pfam" id="PF00400">
    <property type="entry name" value="WD40"/>
    <property type="match status" value="1"/>
</dbReference>
<dbReference type="Gene3D" id="2.130.10.10">
    <property type="entry name" value="YVTN repeat-like/Quinoprotein amine dehydrogenase"/>
    <property type="match status" value="1"/>
</dbReference>
<dbReference type="Proteomes" id="UP000682802">
    <property type="component" value="Chromosome 1"/>
</dbReference>
<accession>A0ABX8GYH0</accession>
<organism evidence="7 8">
    <name type="scientific">Flammeovirga kamogawensis</name>
    <dbReference type="NCBI Taxonomy" id="373891"/>
    <lineage>
        <taxon>Bacteria</taxon>
        <taxon>Pseudomonadati</taxon>
        <taxon>Bacteroidota</taxon>
        <taxon>Cytophagia</taxon>
        <taxon>Cytophagales</taxon>
        <taxon>Flammeovirgaceae</taxon>
        <taxon>Flammeovirga</taxon>
    </lineage>
</organism>
<evidence type="ECO:0000256" key="3">
    <source>
        <dbReference type="PROSITE-ProRule" id="PRU00221"/>
    </source>
</evidence>
<dbReference type="InterPro" id="IPR049052">
    <property type="entry name" value="nSTAND1"/>
</dbReference>
<dbReference type="InterPro" id="IPR050630">
    <property type="entry name" value="WD_repeat_EMAP"/>
</dbReference>
<evidence type="ECO:0000256" key="2">
    <source>
        <dbReference type="ARBA" id="ARBA00022737"/>
    </source>
</evidence>
<evidence type="ECO:0000313" key="8">
    <source>
        <dbReference type="Proteomes" id="UP000682802"/>
    </source>
</evidence>
<dbReference type="InterPro" id="IPR036322">
    <property type="entry name" value="WD40_repeat_dom_sf"/>
</dbReference>
<evidence type="ECO:0000256" key="1">
    <source>
        <dbReference type="ARBA" id="ARBA00022574"/>
    </source>
</evidence>
<dbReference type="PANTHER" id="PTHR13720">
    <property type="entry name" value="WD-40 REPEAT PROTEIN"/>
    <property type="match status" value="1"/>
</dbReference>
<dbReference type="InterPro" id="IPR019775">
    <property type="entry name" value="WD40_repeat_CS"/>
</dbReference>
<dbReference type="SMART" id="SM00320">
    <property type="entry name" value="WD40"/>
    <property type="match status" value="2"/>
</dbReference>
<keyword evidence="8" id="KW-1185">Reference proteome</keyword>
<proteinExistence type="predicted"/>
<dbReference type="SUPFAM" id="SSF52540">
    <property type="entry name" value="P-loop containing nucleoside triphosphate hydrolases"/>
    <property type="match status" value="1"/>
</dbReference>
<protein>
    <recommendedName>
        <fullName evidence="6">Novel STAND NTPase 1 domain-containing protein</fullName>
    </recommendedName>
</protein>
<dbReference type="RefSeq" id="WP_144072367.1">
    <property type="nucleotide sequence ID" value="NZ_CP076128.1"/>
</dbReference>
<keyword evidence="1 3" id="KW-0853">WD repeat</keyword>
<feature type="transmembrane region" description="Helical" evidence="5">
    <location>
        <begin position="481"/>
        <end position="501"/>
    </location>
</feature>
<sequence>METKTRNITALENPFLGLQPFTRDKSYLYFGRQKHVNEVVDKLVENRFSAVLGKSGIGKSSFIFCGIFPLLETKLNHDIYTFTPGTIGPLVKLINTLFNYESDQVKKQIFQNLLVDVTTFFDYYKVNNETVPVLYVDQFEELFSYDNRDGSMSLEIVKFVELLVVLTKTDKVQFHVLLTMRSDFIGNCADYPALTKCINQSQFLIPQMSMEEKKEAIINPLKYVDVEITEDLLQLIQEELGNKQDQLPSMQHAMMRTFEVWRKEQLIAEPVSTKHYTAVGGIKNSLSIHANEIFNTLNDDEKLICEKLFRSITTINKEGKGIRNPSSLERIMQIIGVKEEEKILNVITTFRKKDRAFLQPREHVEISSNSVIDITHESLMRSWELLKEWTVKETESIKRYVKLAEDAQDFQKGSRSRLRQPELQISLNWRESQQPTYEWGVRYHSSFERTMEFLTFSEKEEIKDLERTKLLQKRRNQLSRILVVIFLFLGIGGVLLGVHAYQKSKQAELKKEEAEKSKKEALASQKRAEESRNIAEDEKNKAQAEKKNAENEKHRAEHALLVADEEKQKALKAMLQAELSFAEANEQKELANNALERATVAQINAESANSRANRLQNISTARAMALNSYQLEDNEIRYLLAKQAVLGYMNNRGDGYDAEFYAAFHMATKTILGDTYNLMDTERGMITDFINTGKFMSVISFSNSISLYTNDVKNTIDLKSIVKGIAKPISDTKMVYYDYSRSLYEMNLDTYEVNLLISYIADSELVGVFKIDENHYLSIDVSGIVTQWNKNEKKNSFEPTIVATPFLEGKGSLTRSFYDAASKHIFIATDKGYVFELSLSGKQEISNIYIDQDTPIWALNADNNTLFVGTEKGEVQRWVKENKEWRKNFSSGNHKARINEIAVHPIHKNLIATAGFDGTVRLWDIDRPKKEKIIVEEKVWFSSLIFSDAGDYLYTGSQSGQLKKWPLTIPMQYRDLSTANKDFLSNEDWSKYVSSEINYDSTFFILFN</sequence>
<keyword evidence="5" id="KW-1133">Transmembrane helix</keyword>
<dbReference type="PANTHER" id="PTHR13720:SF33">
    <property type="entry name" value="HELP DOMAIN-CONTAINING PROTEIN"/>
    <property type="match status" value="1"/>
</dbReference>
<dbReference type="PROSITE" id="PS50082">
    <property type="entry name" value="WD_REPEATS_2"/>
    <property type="match status" value="1"/>
</dbReference>
<dbReference type="PROSITE" id="PS00678">
    <property type="entry name" value="WD_REPEATS_1"/>
    <property type="match status" value="1"/>
</dbReference>
<dbReference type="EMBL" id="CP076128">
    <property type="protein sequence ID" value="QWG08448.1"/>
    <property type="molecule type" value="Genomic_DNA"/>
</dbReference>
<feature type="region of interest" description="Disordered" evidence="4">
    <location>
        <begin position="512"/>
        <end position="554"/>
    </location>
</feature>
<keyword evidence="5" id="KW-0472">Membrane</keyword>
<dbReference type="Pfam" id="PF20703">
    <property type="entry name" value="nSTAND1"/>
    <property type="match status" value="1"/>
</dbReference>
<keyword evidence="5" id="KW-0812">Transmembrane</keyword>